<evidence type="ECO:0000313" key="1">
    <source>
        <dbReference type="EMBL" id="MCI0183595.1"/>
    </source>
</evidence>
<protein>
    <submittedName>
        <fullName evidence="1">Swarming motility protein SwrD</fullName>
    </submittedName>
</protein>
<accession>A0A9X2ADL7</accession>
<name>A0A9X2ADL7_9BACL</name>
<sequence>MVYLTRVKGSSFYLNPMMIELIESTPDTVITLVSGKKYVVQESTNDVVSRMTEYYKKIGIAGVIAAQVGDDHLE</sequence>
<dbReference type="RefSeq" id="WP_241714075.1">
    <property type="nucleotide sequence ID" value="NZ_JALBUF010000005.1"/>
</dbReference>
<evidence type="ECO:0000313" key="2">
    <source>
        <dbReference type="Proteomes" id="UP001139263"/>
    </source>
</evidence>
<dbReference type="EMBL" id="JALBUF010000005">
    <property type="protein sequence ID" value="MCI0183595.1"/>
    <property type="molecule type" value="Genomic_DNA"/>
</dbReference>
<dbReference type="InterPro" id="IPR009384">
    <property type="entry name" value="SwrD-like"/>
</dbReference>
<dbReference type="Pfam" id="PF06289">
    <property type="entry name" value="FlbD"/>
    <property type="match status" value="1"/>
</dbReference>
<dbReference type="Proteomes" id="UP001139263">
    <property type="component" value="Unassembled WGS sequence"/>
</dbReference>
<reference evidence="1" key="1">
    <citation type="submission" date="2022-03" db="EMBL/GenBank/DDBJ databases">
        <title>Draft Genome Sequence of Firmicute Strain S0AB, a Heterotrophic Iron/Sulfur-Oxidizing Extreme Acidophile.</title>
        <authorList>
            <person name="Vergara E."/>
            <person name="Pakostova E."/>
            <person name="Johnson D.B."/>
            <person name="Holmes D.S."/>
        </authorList>
    </citation>
    <scope>NUCLEOTIDE SEQUENCE</scope>
    <source>
        <strain evidence="1">S0AB</strain>
    </source>
</reference>
<proteinExistence type="predicted"/>
<dbReference type="AlphaFoldDB" id="A0A9X2ADL7"/>
<dbReference type="PANTHER" id="PTHR39185">
    <property type="entry name" value="SWARMING MOTILITY PROTEIN SWRD"/>
    <property type="match status" value="1"/>
</dbReference>
<comment type="caution">
    <text evidence="1">The sequence shown here is derived from an EMBL/GenBank/DDBJ whole genome shotgun (WGS) entry which is preliminary data.</text>
</comment>
<gene>
    <name evidence="1" type="primary">swrD</name>
    <name evidence="1" type="ORF">MM817_01878</name>
</gene>
<dbReference type="PANTHER" id="PTHR39185:SF1">
    <property type="entry name" value="SWARMING MOTILITY PROTEIN SWRD"/>
    <property type="match status" value="1"/>
</dbReference>
<organism evidence="1 2">
    <name type="scientific">Sulfoacidibacillus ferrooxidans</name>
    <dbReference type="NCBI Taxonomy" id="2005001"/>
    <lineage>
        <taxon>Bacteria</taxon>
        <taxon>Bacillati</taxon>
        <taxon>Bacillota</taxon>
        <taxon>Bacilli</taxon>
        <taxon>Bacillales</taxon>
        <taxon>Alicyclobacillaceae</taxon>
        <taxon>Sulfoacidibacillus</taxon>
    </lineage>
</organism>
<keyword evidence="2" id="KW-1185">Reference proteome</keyword>